<evidence type="ECO:0000256" key="1">
    <source>
        <dbReference type="ARBA" id="ARBA00004328"/>
    </source>
</evidence>
<gene>
    <name evidence="4" type="ORF">UFOVP574_49</name>
</gene>
<proteinExistence type="predicted"/>
<comment type="subcellular location">
    <subcellularLocation>
        <location evidence="1">Virion</location>
    </subcellularLocation>
</comment>
<dbReference type="GO" id="GO:0098015">
    <property type="term" value="C:virus tail"/>
    <property type="evidence" value="ECO:0007669"/>
    <property type="project" value="UniProtKB-KW"/>
</dbReference>
<dbReference type="PROSITE" id="PS51688">
    <property type="entry name" value="ICA"/>
    <property type="match status" value="1"/>
</dbReference>
<protein>
    <submittedName>
        <fullName evidence="4">Intramolecular chaperone auto-processing domain containing protein</fullName>
    </submittedName>
</protein>
<evidence type="ECO:0000259" key="3">
    <source>
        <dbReference type="PROSITE" id="PS51688"/>
    </source>
</evidence>
<dbReference type="Pfam" id="PF13884">
    <property type="entry name" value="Peptidase_S74"/>
    <property type="match status" value="1"/>
</dbReference>
<feature type="domain" description="Peptidase S74" evidence="3">
    <location>
        <begin position="774"/>
        <end position="869"/>
    </location>
</feature>
<evidence type="ECO:0000256" key="2">
    <source>
        <dbReference type="ARBA" id="ARBA00022732"/>
    </source>
</evidence>
<organism evidence="4">
    <name type="scientific">uncultured Caudovirales phage</name>
    <dbReference type="NCBI Taxonomy" id="2100421"/>
    <lineage>
        <taxon>Viruses</taxon>
        <taxon>Duplodnaviria</taxon>
        <taxon>Heunggongvirae</taxon>
        <taxon>Uroviricota</taxon>
        <taxon>Caudoviricetes</taxon>
        <taxon>Peduoviridae</taxon>
        <taxon>Maltschvirus</taxon>
        <taxon>Maltschvirus maltsch</taxon>
    </lineage>
</organism>
<name>A0A6J5MX36_9CAUD</name>
<accession>A0A6J5MX36</accession>
<dbReference type="EMBL" id="LR796549">
    <property type="protein sequence ID" value="CAB4150902.1"/>
    <property type="molecule type" value="Genomic_DNA"/>
</dbReference>
<keyword evidence="2" id="KW-0946">Virion</keyword>
<evidence type="ECO:0000313" key="4">
    <source>
        <dbReference type="EMBL" id="CAB4150902.1"/>
    </source>
</evidence>
<dbReference type="InterPro" id="IPR030392">
    <property type="entry name" value="S74_ICA"/>
</dbReference>
<sequence length="869" mass="87559">MSGIFDQIINYSPPLIVSGTVNYKGTWNASTNNPTLNSSPAASTKGDYYVVSTAGTQFGITFAIGDWIISNGTAWEKVDLTDAVSSVFGRTGAVVGVSTDYSSVGITNTAIGASSPSTGAFTTVTASSTIAATGAVTGSNLSGTNTGDQTTITGNAGSATVLQIPRAIYGNSFDGSAALTQVIASTYGGTGNGFAKFSGPASSEKTFTLPNANATLLYDGGALGTPASGTVTNLTGTASININGTVGATTANTGLFTTIGASGSVLQDYNGGGGNSFTARYNSSNPRGGVYVQGGSGKVFFGENLVHSTANVFVADKAGTAWALADSGGSNVGLFYATGLTAGATAFDFSTTTGRILSVSSTGLAVTGALSSTTGATFATSSGNLLVGTSSGSYSTISKSSAGNFVLEVQNTSATSPSVLNLKYTATSGGAGDFIQCNDNVGLKFIVNASGAVGIGTASPALKLDATFSSAGDGIRVYNTLSTGFADVRIGNNSNNNLAYLRVGGSAQGGISQDALVIGTGGGYPIKIAPQNAVTATFDVSGNVGIGTSSPGAFLTLSKNSDIAIRFDTTDGTATARNWAISSSRNAYGDLAIMQSNALGGNPLGAGTARMYFQQDGLVGIGTTSPAGALHVYGANANVHIGSSTSGTAGLLTFSEATTPAWQIGAPSGANSYFNIKDSYNNVDRLRITQAGNLLVGTTTVGYGLFTSSRVTLGNGGAGDGFCVGGINEQLSAYTVQANNNTGTRYAMYIANGSSTAVGTISFTSTLVSYNVTSDYRKKSNIKDLTESGAFIDALKPRTFDWYTGDKGVGFIAHEFAEVCPSAVTGEKDAVDSNGKPIYQSMQASTPEVIANLVAELQSVRQRLAALEA</sequence>
<reference evidence="4" key="1">
    <citation type="submission" date="2020-04" db="EMBL/GenBank/DDBJ databases">
        <authorList>
            <person name="Chiriac C."/>
            <person name="Salcher M."/>
            <person name="Ghai R."/>
            <person name="Kavagutti S V."/>
        </authorList>
    </citation>
    <scope>NUCLEOTIDE SEQUENCE</scope>
</reference>
<keyword evidence="2" id="KW-1227">Viral tail protein</keyword>